<dbReference type="WBParaSite" id="JU765_v2.g3578.t1">
    <property type="protein sequence ID" value="JU765_v2.g3578.t1"/>
    <property type="gene ID" value="JU765_v2.g3578"/>
</dbReference>
<organism evidence="1 2">
    <name type="scientific">Panagrolaimus sp. JU765</name>
    <dbReference type="NCBI Taxonomy" id="591449"/>
    <lineage>
        <taxon>Eukaryota</taxon>
        <taxon>Metazoa</taxon>
        <taxon>Ecdysozoa</taxon>
        <taxon>Nematoda</taxon>
        <taxon>Chromadorea</taxon>
        <taxon>Rhabditida</taxon>
        <taxon>Tylenchina</taxon>
        <taxon>Panagrolaimomorpha</taxon>
        <taxon>Panagrolaimoidea</taxon>
        <taxon>Panagrolaimidae</taxon>
        <taxon>Panagrolaimus</taxon>
    </lineage>
</organism>
<name>A0AC34R538_9BILA</name>
<reference evidence="2" key="1">
    <citation type="submission" date="2022-11" db="UniProtKB">
        <authorList>
            <consortium name="WormBaseParasite"/>
        </authorList>
    </citation>
    <scope>IDENTIFICATION</scope>
</reference>
<dbReference type="Proteomes" id="UP000887576">
    <property type="component" value="Unplaced"/>
</dbReference>
<accession>A0AC34R538</accession>
<proteinExistence type="predicted"/>
<protein>
    <submittedName>
        <fullName evidence="2">Ribonuclease P protein subunit p30</fullName>
    </submittedName>
</protein>
<evidence type="ECO:0000313" key="2">
    <source>
        <dbReference type="WBParaSite" id="JU765_v2.g3578.t1"/>
    </source>
</evidence>
<evidence type="ECO:0000313" key="1">
    <source>
        <dbReference type="Proteomes" id="UP000887576"/>
    </source>
</evidence>
<sequence>MPHRILRPHISSAIRFDFHAKDNVNKAQEVADFLVKSGKVRQDLLQKQSDQQPSTSDHLMTIGLKQTLKLFRQKKLKWIVLDSKVLTPSAVAHIFGLVATSSVVENTLFYSFTTLSSVLSTKLKLPRVSAVGFGPDCPLDSLFESCRPIEMPSNERKPNEKKEAFNKPKVKVPKGKASNGPSKKTLQKKRARTTQKWKFV</sequence>